<dbReference type="RefSeq" id="WP_129599478.1">
    <property type="nucleotide sequence ID" value="NZ_SBLB01000001.1"/>
</dbReference>
<evidence type="ECO:0000313" key="2">
    <source>
        <dbReference type="Proteomes" id="UP000290407"/>
    </source>
</evidence>
<evidence type="ECO:0000313" key="1">
    <source>
        <dbReference type="EMBL" id="RYC70894.1"/>
    </source>
</evidence>
<dbReference type="AlphaFoldDB" id="A0A4Q2UNA2"/>
<accession>A0A4Q2UNA2</accession>
<reference evidence="1 2" key="1">
    <citation type="submission" date="2019-01" db="EMBL/GenBank/DDBJ databases">
        <title>Spirosoma flava sp. nov., a propanil-degrading bacterium isolated from herbicide-contaminated soil.</title>
        <authorList>
            <person name="Zhang L."/>
            <person name="Jiang J.-D."/>
        </authorList>
    </citation>
    <scope>NUCLEOTIDE SEQUENCE [LARGE SCALE GENOMIC DNA]</scope>
    <source>
        <strain evidence="1 2">TY50</strain>
    </source>
</reference>
<dbReference type="EMBL" id="SBLB01000001">
    <property type="protein sequence ID" value="RYC70894.1"/>
    <property type="molecule type" value="Genomic_DNA"/>
</dbReference>
<proteinExistence type="predicted"/>
<sequence>MSDYEKPEGFNQMIDHFINEIEETDDELAARTERNINLIGAFVDHVQKETGIEIPDEAVESFFGA</sequence>
<gene>
    <name evidence="1" type="ORF">EQG79_01705</name>
</gene>
<dbReference type="Proteomes" id="UP000290407">
    <property type="component" value="Unassembled WGS sequence"/>
</dbReference>
<name>A0A4Q2UNA2_9BACT</name>
<keyword evidence="2" id="KW-1185">Reference proteome</keyword>
<protein>
    <submittedName>
        <fullName evidence="1">Uncharacterized protein</fullName>
    </submittedName>
</protein>
<organism evidence="1 2">
    <name type="scientific">Spirosoma sordidisoli</name>
    <dbReference type="NCBI Taxonomy" id="2502893"/>
    <lineage>
        <taxon>Bacteria</taxon>
        <taxon>Pseudomonadati</taxon>
        <taxon>Bacteroidota</taxon>
        <taxon>Cytophagia</taxon>
        <taxon>Cytophagales</taxon>
        <taxon>Cytophagaceae</taxon>
        <taxon>Spirosoma</taxon>
    </lineage>
</organism>
<comment type="caution">
    <text evidence="1">The sequence shown here is derived from an EMBL/GenBank/DDBJ whole genome shotgun (WGS) entry which is preliminary data.</text>
</comment>